<reference evidence="1" key="2">
    <citation type="submission" date="2016-06" db="EMBL/GenBank/DDBJ databases">
        <title>The genome of a short-lived fish provides insights into sex chromosome evolution and the genetic control of aging.</title>
        <authorList>
            <person name="Reichwald K."/>
            <person name="Felder M."/>
            <person name="Petzold A."/>
            <person name="Koch P."/>
            <person name="Groth M."/>
            <person name="Platzer M."/>
        </authorList>
    </citation>
    <scope>NUCLEOTIDE SEQUENCE</scope>
    <source>
        <tissue evidence="1">Brain</tissue>
    </source>
</reference>
<dbReference type="EMBL" id="HAEB01008987">
    <property type="protein sequence ID" value="SBQ55514.1"/>
    <property type="molecule type" value="Transcribed_RNA"/>
</dbReference>
<gene>
    <name evidence="1" type="primary">CR558302.1</name>
</gene>
<dbReference type="AlphaFoldDB" id="A0A1A8FBK3"/>
<name>A0A1A8FBK3_9TELE</name>
<reference evidence="1" key="1">
    <citation type="submission" date="2016-05" db="EMBL/GenBank/DDBJ databases">
        <authorList>
            <person name="Lavstsen T."/>
            <person name="Jespersen J.S."/>
        </authorList>
    </citation>
    <scope>NUCLEOTIDE SEQUENCE</scope>
    <source>
        <tissue evidence="1">Brain</tissue>
    </source>
</reference>
<organism evidence="1">
    <name type="scientific">Nothobranchius korthausae</name>
    <dbReference type="NCBI Taxonomy" id="1143690"/>
    <lineage>
        <taxon>Eukaryota</taxon>
        <taxon>Metazoa</taxon>
        <taxon>Chordata</taxon>
        <taxon>Craniata</taxon>
        <taxon>Vertebrata</taxon>
        <taxon>Euteleostomi</taxon>
        <taxon>Actinopterygii</taxon>
        <taxon>Neopterygii</taxon>
        <taxon>Teleostei</taxon>
        <taxon>Neoteleostei</taxon>
        <taxon>Acanthomorphata</taxon>
        <taxon>Ovalentaria</taxon>
        <taxon>Atherinomorphae</taxon>
        <taxon>Cyprinodontiformes</taxon>
        <taxon>Nothobranchiidae</taxon>
        <taxon>Nothobranchius</taxon>
    </lineage>
</organism>
<protein>
    <submittedName>
        <fullName evidence="1">Uncharacterized protein</fullName>
    </submittedName>
</protein>
<feature type="non-terminal residue" evidence="1">
    <location>
        <position position="1"/>
    </location>
</feature>
<proteinExistence type="predicted"/>
<evidence type="ECO:0000313" key="1">
    <source>
        <dbReference type="EMBL" id="SBQ55514.1"/>
    </source>
</evidence>
<sequence length="88" mass="10068">GLCWSPGWRKRCMQGRLGRAAGVQGPGVRRGFMGQRMWRCQISWRVHSCVTLPPLGGSDHLQVLSTLLQTQKKLKTNFTLKPFFICYF</sequence>
<accession>A0A1A8FBK3</accession>